<evidence type="ECO:0000256" key="16">
    <source>
        <dbReference type="ARBA" id="ARBA00023180"/>
    </source>
</evidence>
<evidence type="ECO:0000256" key="4">
    <source>
        <dbReference type="ARBA" id="ARBA00022553"/>
    </source>
</evidence>
<sequence>MALFSLFLLTLLLLISCAACQLQEFISIDCGGTRSNYTDTSTGLKWISDSEIMQHGEIVEVQNPNENKVQYQNRRDFPTDSRKYCYTLETEERRRYLVRATFQYGSLENGDTYPQFQLYLDATKWATVSINEDSRIYVKEMIFRAPSNSVDVCMCCATTGSPFISTLELRPLNLSMYATDFEDDFFLKVAARINFGAPTEDAVRYPEDPYDRIWESDLVKRQNFLVGVAPGTERINTTRNIEIETREYPPVKVMQTAVVGTKGVLSYRLNLEDFPGNARAYAYLAEIEDLSQNETRKFKLEQPYIADYSNAVVNIAENANGSYTLYEPSYMNVSLEFVLSFSFVKTRDSNRGPLLNAMEISKYQEIASKTFKKDSNIVNAFASLSDESVPKNEGDPCVPTPWEWVNCSTTTPPRITTINLSRRNMTGEIPPELNNMEALTELWLDGNLLTGQLPDMSNLINLKIVHLENNKLTGPLPSYLGSLPSLQALFIQNNSFSGEIPAGLLSRKITFIYDDNPGLHRKNKKHFKLIIGISIGVLLILLVLFLASLVLLHNLRKKASQKKSDEKGISGRSGTKPTGYSFGRGGNLMDEGTAYYIALSELKEATNSFSKKIGKGSFGSVYYGKMKDGKEIAVKTMTDPSSHGNHQFVTEVALLSRIHHRNLVPLIGYCEEEYQHILVYEYMHNGTLRDHIHDCSSQKQLDWITRLRIAEDSAKGLEYLHTGCNPSIIHRDVKTSNILLDINMRAKVSDFGLSRLAEEDLTHISSVARGTVGYLDPEYYANQQLTEKSDVYSFGVVLLELISGKKPVSPEDYGPEVNIVHWARSLIRKGDIISIMDPLLIGNVKTESIWRVAEIAMQCVESHGASRPRMQEVILAIQDASKIEKGTENQLKISSSGDSKPQSSRKTLLTSFLEIESPDLSNGCLPSAR</sequence>
<dbReference type="PROSITE" id="PS50011">
    <property type="entry name" value="PROTEIN_KINASE_DOM"/>
    <property type="match status" value="1"/>
</dbReference>
<dbReference type="RefSeq" id="XP_004502339.1">
    <property type="nucleotide sequence ID" value="XM_004502282.3"/>
</dbReference>
<keyword evidence="14 21" id="KW-0472">Membrane</keyword>
<reference evidence="25" key="2">
    <citation type="submission" date="2025-08" db="UniProtKB">
        <authorList>
            <consortium name="RefSeq"/>
        </authorList>
    </citation>
    <scope>IDENTIFICATION</scope>
    <source>
        <tissue evidence="25">Etiolated seedlings</tissue>
    </source>
</reference>
<evidence type="ECO:0000256" key="14">
    <source>
        <dbReference type="ARBA" id="ARBA00023136"/>
    </source>
</evidence>
<dbReference type="FunFam" id="3.80.10.10:FF:000041">
    <property type="entry name" value="LRR receptor-like serine/threonine-protein kinase ERECTA"/>
    <property type="match status" value="1"/>
</dbReference>
<evidence type="ECO:0000256" key="20">
    <source>
        <dbReference type="SAM" id="MobiDB-lite"/>
    </source>
</evidence>
<dbReference type="GO" id="GO:0005524">
    <property type="term" value="F:ATP binding"/>
    <property type="evidence" value="ECO:0007669"/>
    <property type="project" value="UniProtKB-UniRule"/>
</dbReference>
<gene>
    <name evidence="25" type="primary">LOC101494812</name>
</gene>
<dbReference type="PANTHER" id="PTHR45631:SF19">
    <property type="entry name" value="PROTEIN KINASE DOMAIN-CONTAINING PROTEIN"/>
    <property type="match status" value="1"/>
</dbReference>
<dbReference type="InterPro" id="IPR024788">
    <property type="entry name" value="Malectin-like_Carb-bd_dom"/>
</dbReference>
<evidence type="ECO:0000313" key="25">
    <source>
        <dbReference type="RefSeq" id="XP_004502339.1"/>
    </source>
</evidence>
<evidence type="ECO:0000256" key="17">
    <source>
        <dbReference type="ARBA" id="ARBA00047899"/>
    </source>
</evidence>
<dbReference type="SMART" id="SM00220">
    <property type="entry name" value="S_TKc"/>
    <property type="match status" value="1"/>
</dbReference>
<keyword evidence="9" id="KW-0677">Repeat</keyword>
<dbReference type="GO" id="GO:0016020">
    <property type="term" value="C:membrane"/>
    <property type="evidence" value="ECO:0007669"/>
    <property type="project" value="UniProtKB-SubCell"/>
</dbReference>
<dbReference type="FunFam" id="1.10.510.10:FF:000146">
    <property type="entry name" value="LRR receptor-like serine/threonine-protein kinase IOS1"/>
    <property type="match status" value="1"/>
</dbReference>
<dbReference type="GeneID" id="101494812"/>
<dbReference type="Gene3D" id="3.80.10.10">
    <property type="entry name" value="Ribonuclease Inhibitor"/>
    <property type="match status" value="1"/>
</dbReference>
<dbReference type="Pfam" id="PF12819">
    <property type="entry name" value="Malectin_like"/>
    <property type="match status" value="1"/>
</dbReference>
<dbReference type="InterPro" id="IPR001611">
    <property type="entry name" value="Leu-rich_rpt"/>
</dbReference>
<evidence type="ECO:0000313" key="24">
    <source>
        <dbReference type="Proteomes" id="UP000087171"/>
    </source>
</evidence>
<dbReference type="GO" id="GO:0004674">
    <property type="term" value="F:protein serine/threonine kinase activity"/>
    <property type="evidence" value="ECO:0007669"/>
    <property type="project" value="UniProtKB-KW"/>
</dbReference>
<feature type="transmembrane region" description="Helical" evidence="21">
    <location>
        <begin position="529"/>
        <end position="552"/>
    </location>
</feature>
<dbReference type="Pfam" id="PF00560">
    <property type="entry name" value="LRR_1"/>
    <property type="match status" value="1"/>
</dbReference>
<evidence type="ECO:0000256" key="5">
    <source>
        <dbReference type="ARBA" id="ARBA00022614"/>
    </source>
</evidence>
<keyword evidence="5" id="KW-0433">Leucine-rich repeat</keyword>
<evidence type="ECO:0000256" key="18">
    <source>
        <dbReference type="ARBA" id="ARBA00048679"/>
    </source>
</evidence>
<keyword evidence="4" id="KW-0597">Phosphoprotein</keyword>
<keyword evidence="6" id="KW-0808">Transferase</keyword>
<dbReference type="PROSITE" id="PS00107">
    <property type="entry name" value="PROTEIN_KINASE_ATP"/>
    <property type="match status" value="1"/>
</dbReference>
<dbReference type="InterPro" id="IPR032675">
    <property type="entry name" value="LRR_dom_sf"/>
</dbReference>
<evidence type="ECO:0000256" key="11">
    <source>
        <dbReference type="ARBA" id="ARBA00022777"/>
    </source>
</evidence>
<evidence type="ECO:0000256" key="3">
    <source>
        <dbReference type="ARBA" id="ARBA00022527"/>
    </source>
</evidence>
<name>A0A1S2YCY1_CICAR</name>
<dbReference type="AlphaFoldDB" id="A0A1S2YCY1"/>
<keyword evidence="3" id="KW-0723">Serine/threonine-protein kinase</keyword>
<evidence type="ECO:0000256" key="15">
    <source>
        <dbReference type="ARBA" id="ARBA00023170"/>
    </source>
</evidence>
<keyword evidence="13 21" id="KW-1133">Transmembrane helix</keyword>
<dbReference type="KEGG" id="cam:101494812"/>
<protein>
    <recommendedName>
        <fullName evidence="2">non-specific serine/threonine protein kinase</fullName>
        <ecNumber evidence="2">2.7.11.1</ecNumber>
    </recommendedName>
</protein>
<reference evidence="24" key="1">
    <citation type="journal article" date="2013" name="Nat. Biotechnol.">
        <title>Draft genome sequence of chickpea (Cicer arietinum) provides a resource for trait improvement.</title>
        <authorList>
            <person name="Varshney R.K."/>
            <person name="Song C."/>
            <person name="Saxena R.K."/>
            <person name="Azam S."/>
            <person name="Yu S."/>
            <person name="Sharpe A.G."/>
            <person name="Cannon S."/>
            <person name="Baek J."/>
            <person name="Rosen B.D."/>
            <person name="Tar'an B."/>
            <person name="Millan T."/>
            <person name="Zhang X."/>
            <person name="Ramsay L.D."/>
            <person name="Iwata A."/>
            <person name="Wang Y."/>
            <person name="Nelson W."/>
            <person name="Farmer A.D."/>
            <person name="Gaur P.M."/>
            <person name="Soderlund C."/>
            <person name="Penmetsa R.V."/>
            <person name="Xu C."/>
            <person name="Bharti A.K."/>
            <person name="He W."/>
            <person name="Winter P."/>
            <person name="Zhao S."/>
            <person name="Hane J.K."/>
            <person name="Carrasquilla-Garcia N."/>
            <person name="Condie J.A."/>
            <person name="Upadhyaya H.D."/>
            <person name="Luo M.C."/>
            <person name="Thudi M."/>
            <person name="Gowda C.L."/>
            <person name="Singh N.P."/>
            <person name="Lichtenzveig J."/>
            <person name="Gali K.K."/>
            <person name="Rubio J."/>
            <person name="Nadarajan N."/>
            <person name="Dolezel J."/>
            <person name="Bansal K.C."/>
            <person name="Xu X."/>
            <person name="Edwards D."/>
            <person name="Zhang G."/>
            <person name="Kahl G."/>
            <person name="Gil J."/>
            <person name="Singh K.B."/>
            <person name="Datta S.K."/>
            <person name="Jackson S.A."/>
            <person name="Wang J."/>
            <person name="Cook D.R."/>
        </authorList>
    </citation>
    <scope>NUCLEOTIDE SEQUENCE [LARGE SCALE GENOMIC DNA]</scope>
    <source>
        <strain evidence="24">cv. CDC Frontier</strain>
    </source>
</reference>
<proteinExistence type="predicted"/>
<keyword evidence="24" id="KW-1185">Reference proteome</keyword>
<dbReference type="SUPFAM" id="SSF56112">
    <property type="entry name" value="Protein kinase-like (PK-like)"/>
    <property type="match status" value="1"/>
</dbReference>
<keyword evidence="12 19" id="KW-0067">ATP-binding</keyword>
<dbReference type="InterPro" id="IPR017441">
    <property type="entry name" value="Protein_kinase_ATP_BS"/>
</dbReference>
<evidence type="ECO:0000256" key="7">
    <source>
        <dbReference type="ARBA" id="ARBA00022692"/>
    </source>
</evidence>
<dbReference type="eggNOG" id="ENOG502QSBF">
    <property type="taxonomic scope" value="Eukaryota"/>
</dbReference>
<keyword evidence="11" id="KW-0418">Kinase</keyword>
<feature type="region of interest" description="Disordered" evidence="20">
    <location>
        <begin position="562"/>
        <end position="584"/>
    </location>
</feature>
<keyword evidence="10 19" id="KW-0547">Nucleotide-binding</keyword>
<keyword evidence="16" id="KW-0325">Glycoprotein</keyword>
<dbReference type="OrthoDB" id="1111193at2759"/>
<dbReference type="Gene3D" id="1.10.510.10">
    <property type="entry name" value="Transferase(Phosphotransferase) domain 1"/>
    <property type="match status" value="1"/>
</dbReference>
<feature type="binding site" evidence="19">
    <location>
        <position position="635"/>
    </location>
    <ligand>
        <name>ATP</name>
        <dbReference type="ChEBI" id="CHEBI:30616"/>
    </ligand>
</feature>
<evidence type="ECO:0000256" key="6">
    <source>
        <dbReference type="ARBA" id="ARBA00022679"/>
    </source>
</evidence>
<dbReference type="InterPro" id="IPR001245">
    <property type="entry name" value="Ser-Thr/Tyr_kinase_cat_dom"/>
</dbReference>
<evidence type="ECO:0000256" key="10">
    <source>
        <dbReference type="ARBA" id="ARBA00022741"/>
    </source>
</evidence>
<evidence type="ECO:0000256" key="2">
    <source>
        <dbReference type="ARBA" id="ARBA00012513"/>
    </source>
</evidence>
<dbReference type="InterPro" id="IPR008271">
    <property type="entry name" value="Ser/Thr_kinase_AS"/>
</dbReference>
<keyword evidence="8 22" id="KW-0732">Signal</keyword>
<keyword evidence="7 21" id="KW-0812">Transmembrane</keyword>
<organism evidence="24 25">
    <name type="scientific">Cicer arietinum</name>
    <name type="common">Chickpea</name>
    <name type="synonym">Garbanzo</name>
    <dbReference type="NCBI Taxonomy" id="3827"/>
    <lineage>
        <taxon>Eukaryota</taxon>
        <taxon>Viridiplantae</taxon>
        <taxon>Streptophyta</taxon>
        <taxon>Embryophyta</taxon>
        <taxon>Tracheophyta</taxon>
        <taxon>Spermatophyta</taxon>
        <taxon>Magnoliopsida</taxon>
        <taxon>eudicotyledons</taxon>
        <taxon>Gunneridae</taxon>
        <taxon>Pentapetalae</taxon>
        <taxon>rosids</taxon>
        <taxon>fabids</taxon>
        <taxon>Fabales</taxon>
        <taxon>Fabaceae</taxon>
        <taxon>Papilionoideae</taxon>
        <taxon>50 kb inversion clade</taxon>
        <taxon>NPAAA clade</taxon>
        <taxon>Hologalegina</taxon>
        <taxon>IRL clade</taxon>
        <taxon>Cicereae</taxon>
        <taxon>Cicer</taxon>
    </lineage>
</organism>
<dbReference type="FunFam" id="3.30.200.20:FF:000178">
    <property type="entry name" value="serine/threonine-protein kinase PBS1-like"/>
    <property type="match status" value="1"/>
</dbReference>
<dbReference type="PaxDb" id="3827-XP_004502339.1"/>
<dbReference type="Proteomes" id="UP000087171">
    <property type="component" value="Chromosome Ca5"/>
</dbReference>
<keyword evidence="15" id="KW-0675">Receptor</keyword>
<comment type="catalytic activity">
    <reaction evidence="17">
        <text>L-threonyl-[protein] + ATP = O-phospho-L-threonyl-[protein] + ADP + H(+)</text>
        <dbReference type="Rhea" id="RHEA:46608"/>
        <dbReference type="Rhea" id="RHEA-COMP:11060"/>
        <dbReference type="Rhea" id="RHEA-COMP:11605"/>
        <dbReference type="ChEBI" id="CHEBI:15378"/>
        <dbReference type="ChEBI" id="CHEBI:30013"/>
        <dbReference type="ChEBI" id="CHEBI:30616"/>
        <dbReference type="ChEBI" id="CHEBI:61977"/>
        <dbReference type="ChEBI" id="CHEBI:456216"/>
        <dbReference type="EC" id="2.7.11.1"/>
    </reaction>
</comment>
<comment type="catalytic activity">
    <reaction evidence="18">
        <text>L-seryl-[protein] + ATP = O-phospho-L-seryl-[protein] + ADP + H(+)</text>
        <dbReference type="Rhea" id="RHEA:17989"/>
        <dbReference type="Rhea" id="RHEA-COMP:9863"/>
        <dbReference type="Rhea" id="RHEA-COMP:11604"/>
        <dbReference type="ChEBI" id="CHEBI:15378"/>
        <dbReference type="ChEBI" id="CHEBI:29999"/>
        <dbReference type="ChEBI" id="CHEBI:30616"/>
        <dbReference type="ChEBI" id="CHEBI:83421"/>
        <dbReference type="ChEBI" id="CHEBI:456216"/>
        <dbReference type="EC" id="2.7.11.1"/>
    </reaction>
</comment>
<evidence type="ECO:0000256" key="13">
    <source>
        <dbReference type="ARBA" id="ARBA00022989"/>
    </source>
</evidence>
<dbReference type="Pfam" id="PF07714">
    <property type="entry name" value="PK_Tyr_Ser-Thr"/>
    <property type="match status" value="1"/>
</dbReference>
<dbReference type="PANTHER" id="PTHR45631">
    <property type="entry name" value="OS07G0107800 PROTEIN-RELATED"/>
    <property type="match status" value="1"/>
</dbReference>
<evidence type="ECO:0000256" key="8">
    <source>
        <dbReference type="ARBA" id="ARBA00022729"/>
    </source>
</evidence>
<dbReference type="InterPro" id="IPR011009">
    <property type="entry name" value="Kinase-like_dom_sf"/>
</dbReference>
<dbReference type="STRING" id="3827.A0A1S2YCY1"/>
<feature type="domain" description="Protein kinase" evidence="23">
    <location>
        <begin position="607"/>
        <end position="883"/>
    </location>
</feature>
<evidence type="ECO:0000256" key="9">
    <source>
        <dbReference type="ARBA" id="ARBA00022737"/>
    </source>
</evidence>
<comment type="subcellular location">
    <subcellularLocation>
        <location evidence="1">Membrane</location>
        <topology evidence="1">Single-pass membrane protein</topology>
    </subcellularLocation>
</comment>
<accession>A0A1S2YCY1</accession>
<evidence type="ECO:0000256" key="22">
    <source>
        <dbReference type="SAM" id="SignalP"/>
    </source>
</evidence>
<dbReference type="Gene3D" id="3.30.200.20">
    <property type="entry name" value="Phosphorylase Kinase, domain 1"/>
    <property type="match status" value="1"/>
</dbReference>
<evidence type="ECO:0000256" key="19">
    <source>
        <dbReference type="PROSITE-ProRule" id="PRU10141"/>
    </source>
</evidence>
<feature type="signal peptide" evidence="22">
    <location>
        <begin position="1"/>
        <end position="20"/>
    </location>
</feature>
<dbReference type="SUPFAM" id="SSF52058">
    <property type="entry name" value="L domain-like"/>
    <property type="match status" value="1"/>
</dbReference>
<dbReference type="PROSITE" id="PS00108">
    <property type="entry name" value="PROTEIN_KINASE_ST"/>
    <property type="match status" value="1"/>
</dbReference>
<evidence type="ECO:0000256" key="1">
    <source>
        <dbReference type="ARBA" id="ARBA00004167"/>
    </source>
</evidence>
<evidence type="ECO:0000256" key="21">
    <source>
        <dbReference type="SAM" id="Phobius"/>
    </source>
</evidence>
<evidence type="ECO:0000256" key="12">
    <source>
        <dbReference type="ARBA" id="ARBA00022840"/>
    </source>
</evidence>
<evidence type="ECO:0000259" key="23">
    <source>
        <dbReference type="PROSITE" id="PS50011"/>
    </source>
</evidence>
<dbReference type="InterPro" id="IPR000719">
    <property type="entry name" value="Prot_kinase_dom"/>
</dbReference>
<feature type="chain" id="PRO_5010186070" description="non-specific serine/threonine protein kinase" evidence="22">
    <location>
        <begin position="21"/>
        <end position="929"/>
    </location>
</feature>
<dbReference type="EC" id="2.7.11.1" evidence="2"/>